<dbReference type="RefSeq" id="WP_377153054.1">
    <property type="nucleotide sequence ID" value="NZ_JBHSAF010000014.1"/>
</dbReference>
<comment type="caution">
    <text evidence="1">The sequence shown here is derived from an EMBL/GenBank/DDBJ whole genome shotgun (WGS) entry which is preliminary data.</text>
</comment>
<gene>
    <name evidence="1" type="primary">dptF</name>
    <name evidence="1" type="ORF">ACFOSS_12670</name>
</gene>
<dbReference type="NCBIfam" id="TIGR03238">
    <property type="entry name" value="dnd_assoc_3"/>
    <property type="match status" value="1"/>
</dbReference>
<dbReference type="Proteomes" id="UP001595692">
    <property type="component" value="Unassembled WGS sequence"/>
</dbReference>
<sequence>MLVNCNRIQKSQIKHDDMSTITLRQALGVLAKSSPFSVSTVSERPKDIYDELKAYLYVEQDIEKDFKKLLTSLRGNEVIFLCGSSGDGKSEILTRAYETYHNKFRFHLDATHSFQPHQSAIEALDQLFDEAIADPRPLVLGINIGMLANFAKEGASRHHYIRTVIEGFLERGYRSFDRDDDSCAFERFHFLDFEQYPKFQFSQDAEGYSEFVRHLFSRLTQQDDSNLFYLLAKPQMQSGADAQVLANYRLLAMPSVQEVIITNLFKARLYKDQFVTTRALLDLLHHLLLGPGYLFDNLFSGSDNELVARLEEFDPALLHTRALDQFVLRYELALPDPELDAFLQTLAELGIHFSAERETAGEAASMIRLFYLLQHQSLGNDYHQQFSADFAESLLNSYAQVWMQHSDYDGSNERKLALRPFYMNELISAVFRYANRNAPELEKGEWFLGQFGSVKLAASITIKADFTRVHFERVEKVSQFQTFIKVADRQGEYELKPIAINLNLFELIWRLNRGYCPNKYDKNAIVLLDEIVDQISEVARRSPILKFYESGKSYSASLDDGMIAVSGVI</sequence>
<reference evidence="2" key="1">
    <citation type="journal article" date="2019" name="Int. J. Syst. Evol. Microbiol.">
        <title>The Global Catalogue of Microorganisms (GCM) 10K type strain sequencing project: providing services to taxonomists for standard genome sequencing and annotation.</title>
        <authorList>
            <consortium name="The Broad Institute Genomics Platform"/>
            <consortium name="The Broad Institute Genome Sequencing Center for Infectious Disease"/>
            <person name="Wu L."/>
            <person name="Ma J."/>
        </authorList>
    </citation>
    <scope>NUCLEOTIDE SEQUENCE [LARGE SCALE GENOMIC DNA]</scope>
    <source>
        <strain evidence="2">CCUG 54939</strain>
    </source>
</reference>
<proteinExistence type="predicted"/>
<keyword evidence="2" id="KW-1185">Reference proteome</keyword>
<accession>A0ABV8CQJ9</accession>
<dbReference type="EMBL" id="JBHSAF010000014">
    <property type="protein sequence ID" value="MFC3914315.1"/>
    <property type="molecule type" value="Genomic_DNA"/>
</dbReference>
<name>A0ABV8CQJ9_9GAMM</name>
<protein>
    <submittedName>
        <fullName evidence="1">DNA phosphorothioation-dependent restriction protein DptF</fullName>
    </submittedName>
</protein>
<evidence type="ECO:0000313" key="2">
    <source>
        <dbReference type="Proteomes" id="UP001595692"/>
    </source>
</evidence>
<dbReference type="InterPro" id="IPR017647">
    <property type="entry name" value="Dnd_assoc_3"/>
</dbReference>
<evidence type="ECO:0000313" key="1">
    <source>
        <dbReference type="EMBL" id="MFC3914315.1"/>
    </source>
</evidence>
<organism evidence="1 2">
    <name type="scientific">Pseudaeromonas sharmana</name>
    <dbReference type="NCBI Taxonomy" id="328412"/>
    <lineage>
        <taxon>Bacteria</taxon>
        <taxon>Pseudomonadati</taxon>
        <taxon>Pseudomonadota</taxon>
        <taxon>Gammaproteobacteria</taxon>
        <taxon>Aeromonadales</taxon>
        <taxon>Aeromonadaceae</taxon>
        <taxon>Pseudaeromonas</taxon>
    </lineage>
</organism>